<dbReference type="Proteomes" id="UP000246018">
    <property type="component" value="Unassembled WGS sequence"/>
</dbReference>
<dbReference type="RefSeq" id="WP_116570506.1">
    <property type="nucleotide sequence ID" value="NZ_QDGZ01000001.1"/>
</dbReference>
<evidence type="ECO:0008006" key="3">
    <source>
        <dbReference type="Google" id="ProtNLM"/>
    </source>
</evidence>
<dbReference type="InterPro" id="IPR011008">
    <property type="entry name" value="Dimeric_a/b-barrel"/>
</dbReference>
<dbReference type="EMBL" id="QDGZ01000001">
    <property type="protein sequence ID" value="PVG84375.1"/>
    <property type="molecule type" value="Genomic_DNA"/>
</dbReference>
<sequence length="193" mass="21636">MSDPAQARAQLERWVTDLSSTAEGWLGSTAGVTDDGTFIALARFESEEAAQRSSDRPEQGAWWEQMAACFTAEPEFRNSTDVDVDLAGDPDAAGFVQVMQGKVSDPERARELMNSDPTDWQEFRPDILGSVSCNHEDGEWTMAIYFTSEEEAREGEQKEMPPEMKEIMDQMDALSVGEVRYFDLKDPWLHSPA</sequence>
<comment type="caution">
    <text evidence="1">The sequence shown here is derived from an EMBL/GenBank/DDBJ whole genome shotgun (WGS) entry which is preliminary data.</text>
</comment>
<reference evidence="1 2" key="1">
    <citation type="submission" date="2018-04" db="EMBL/GenBank/DDBJ databases">
        <title>Genome of Nocardioides gansuensis WSJ-1.</title>
        <authorList>
            <person name="Wu S."/>
            <person name="Wang G."/>
        </authorList>
    </citation>
    <scope>NUCLEOTIDE SEQUENCE [LARGE SCALE GENOMIC DNA]</scope>
    <source>
        <strain evidence="1 2">WSJ-1</strain>
    </source>
</reference>
<evidence type="ECO:0000313" key="1">
    <source>
        <dbReference type="EMBL" id="PVG84375.1"/>
    </source>
</evidence>
<evidence type="ECO:0000313" key="2">
    <source>
        <dbReference type="Proteomes" id="UP000246018"/>
    </source>
</evidence>
<gene>
    <name evidence="1" type="ORF">DDE18_01765</name>
</gene>
<protein>
    <recommendedName>
        <fullName evidence="3">ABM domain-containing protein</fullName>
    </recommendedName>
</protein>
<name>A0A2T8FFA7_9ACTN</name>
<proteinExistence type="predicted"/>
<dbReference type="AlphaFoldDB" id="A0A2T8FFA7"/>
<dbReference type="OrthoDB" id="3464514at2"/>
<dbReference type="SUPFAM" id="SSF54909">
    <property type="entry name" value="Dimeric alpha+beta barrel"/>
    <property type="match status" value="1"/>
</dbReference>
<organism evidence="1 2">
    <name type="scientific">Nocardioides gansuensis</name>
    <dbReference type="NCBI Taxonomy" id="2138300"/>
    <lineage>
        <taxon>Bacteria</taxon>
        <taxon>Bacillati</taxon>
        <taxon>Actinomycetota</taxon>
        <taxon>Actinomycetes</taxon>
        <taxon>Propionibacteriales</taxon>
        <taxon>Nocardioidaceae</taxon>
        <taxon>Nocardioides</taxon>
    </lineage>
</organism>
<keyword evidence="2" id="KW-1185">Reference proteome</keyword>
<accession>A0A2T8FFA7</accession>